<dbReference type="AlphaFoldDB" id="A0A0E9W0L0"/>
<reference evidence="1" key="2">
    <citation type="journal article" date="2015" name="Fish Shellfish Immunol.">
        <title>Early steps in the European eel (Anguilla anguilla)-Vibrio vulnificus interaction in the gills: Role of the RtxA13 toxin.</title>
        <authorList>
            <person name="Callol A."/>
            <person name="Pajuelo D."/>
            <person name="Ebbesson L."/>
            <person name="Teles M."/>
            <person name="MacKenzie S."/>
            <person name="Amaro C."/>
        </authorList>
    </citation>
    <scope>NUCLEOTIDE SEQUENCE</scope>
</reference>
<name>A0A0E9W0L0_ANGAN</name>
<protein>
    <submittedName>
        <fullName evidence="1">Uncharacterized protein</fullName>
    </submittedName>
</protein>
<sequence length="29" mass="3324">MTYYAQISVCLQIADQSDLTFLRICNTLV</sequence>
<organism evidence="1">
    <name type="scientific">Anguilla anguilla</name>
    <name type="common">European freshwater eel</name>
    <name type="synonym">Muraena anguilla</name>
    <dbReference type="NCBI Taxonomy" id="7936"/>
    <lineage>
        <taxon>Eukaryota</taxon>
        <taxon>Metazoa</taxon>
        <taxon>Chordata</taxon>
        <taxon>Craniata</taxon>
        <taxon>Vertebrata</taxon>
        <taxon>Euteleostomi</taxon>
        <taxon>Actinopterygii</taxon>
        <taxon>Neopterygii</taxon>
        <taxon>Teleostei</taxon>
        <taxon>Anguilliformes</taxon>
        <taxon>Anguillidae</taxon>
        <taxon>Anguilla</taxon>
    </lineage>
</organism>
<accession>A0A0E9W0L0</accession>
<dbReference type="EMBL" id="GBXM01025477">
    <property type="protein sequence ID" value="JAH83100.1"/>
    <property type="molecule type" value="Transcribed_RNA"/>
</dbReference>
<proteinExistence type="predicted"/>
<reference evidence="1" key="1">
    <citation type="submission" date="2014-11" db="EMBL/GenBank/DDBJ databases">
        <authorList>
            <person name="Amaro Gonzalez C."/>
        </authorList>
    </citation>
    <scope>NUCLEOTIDE SEQUENCE</scope>
</reference>
<evidence type="ECO:0000313" key="1">
    <source>
        <dbReference type="EMBL" id="JAH83100.1"/>
    </source>
</evidence>